<dbReference type="Proteomes" id="UP000641588">
    <property type="component" value="Unassembled WGS sequence"/>
</dbReference>
<comment type="caution">
    <text evidence="1">The sequence shown here is derived from an EMBL/GenBank/DDBJ whole genome shotgun (WGS) entry which is preliminary data.</text>
</comment>
<evidence type="ECO:0000313" key="1">
    <source>
        <dbReference type="EMBL" id="NOU94753.1"/>
    </source>
</evidence>
<protein>
    <submittedName>
        <fullName evidence="1">Spore protease YyaC</fullName>
    </submittedName>
</protein>
<dbReference type="SUPFAM" id="SSF53163">
    <property type="entry name" value="HybD-like"/>
    <property type="match status" value="1"/>
</dbReference>
<dbReference type="RefSeq" id="WP_171652953.1">
    <property type="nucleotide sequence ID" value="NZ_WHOD01000062.1"/>
</dbReference>
<dbReference type="GO" id="GO:0006508">
    <property type="term" value="P:proteolysis"/>
    <property type="evidence" value="ECO:0007669"/>
    <property type="project" value="UniProtKB-KW"/>
</dbReference>
<evidence type="ECO:0000313" key="2">
    <source>
        <dbReference type="Proteomes" id="UP000641588"/>
    </source>
</evidence>
<keyword evidence="2" id="KW-1185">Reference proteome</keyword>
<name>A0A972GQW7_9BACL</name>
<dbReference type="NCBIfam" id="TIGR02841">
    <property type="entry name" value="spore_YyaC"/>
    <property type="match status" value="1"/>
</dbReference>
<dbReference type="GO" id="GO:0008233">
    <property type="term" value="F:peptidase activity"/>
    <property type="evidence" value="ECO:0007669"/>
    <property type="project" value="UniProtKB-KW"/>
</dbReference>
<dbReference type="InterPro" id="IPR023430">
    <property type="entry name" value="Pept_HybD-like_dom_sf"/>
</dbReference>
<keyword evidence="1" id="KW-0378">Hydrolase</keyword>
<sequence>MKISFHRDTAMPKEVENLKVPHTENNIIELLSDRLFSVLGQLPTHQPLIIVCVGTDRSTGDSLGPLVGSHLKKHNLESIHLYGTLEQPVHAMNLKETLDSINSQYNNPYIIAIDACLGQLASVGCIQIGNGPVKPGAGVNKELPPVGNMHITGIVNVGGFMEYFVLQNTRLSLVMSMSEVIARSFYVALSNIKRFAAATSLTRID</sequence>
<dbReference type="AlphaFoldDB" id="A0A972GQW7"/>
<accession>A0A972GQW7</accession>
<gene>
    <name evidence="1" type="primary">yyaC</name>
    <name evidence="1" type="ORF">GC093_16220</name>
</gene>
<reference evidence="1" key="1">
    <citation type="submission" date="2019-10" db="EMBL/GenBank/DDBJ databases">
        <title>Description of Paenibacillus glebae sp. nov.</title>
        <authorList>
            <person name="Carlier A."/>
            <person name="Qi S."/>
        </authorList>
    </citation>
    <scope>NUCLEOTIDE SEQUENCE</scope>
    <source>
        <strain evidence="1">LMG 31456</strain>
    </source>
</reference>
<organism evidence="1 2">
    <name type="scientific">Paenibacillus foliorum</name>
    <dbReference type="NCBI Taxonomy" id="2654974"/>
    <lineage>
        <taxon>Bacteria</taxon>
        <taxon>Bacillati</taxon>
        <taxon>Bacillota</taxon>
        <taxon>Bacilli</taxon>
        <taxon>Bacillales</taxon>
        <taxon>Paenibacillaceae</taxon>
        <taxon>Paenibacillus</taxon>
    </lineage>
</organism>
<proteinExistence type="predicted"/>
<keyword evidence="1" id="KW-0645">Protease</keyword>
<dbReference type="InterPro" id="IPR009665">
    <property type="entry name" value="YyaC"/>
</dbReference>
<dbReference type="EMBL" id="WHOD01000062">
    <property type="protein sequence ID" value="NOU94753.1"/>
    <property type="molecule type" value="Genomic_DNA"/>
</dbReference>
<dbReference type="Pfam" id="PF06866">
    <property type="entry name" value="DUF1256"/>
    <property type="match status" value="1"/>
</dbReference>